<evidence type="ECO:0000313" key="2">
    <source>
        <dbReference type="Proteomes" id="UP000663828"/>
    </source>
</evidence>
<dbReference type="GO" id="GO:0005737">
    <property type="term" value="C:cytoplasm"/>
    <property type="evidence" value="ECO:0007669"/>
    <property type="project" value="TreeGrafter"/>
</dbReference>
<dbReference type="AlphaFoldDB" id="A0A815IZ04"/>
<dbReference type="GO" id="GO:0007144">
    <property type="term" value="P:female meiosis I"/>
    <property type="evidence" value="ECO:0007669"/>
    <property type="project" value="TreeGrafter"/>
</dbReference>
<dbReference type="PANTHER" id="PTHR33861:SF5">
    <property type="entry name" value="GAMMA-TUBULIN COMPLEX COMPONENT"/>
    <property type="match status" value="1"/>
</dbReference>
<dbReference type="GO" id="GO:0007141">
    <property type="term" value="P:male meiosis I"/>
    <property type="evidence" value="ECO:0007669"/>
    <property type="project" value="TreeGrafter"/>
</dbReference>
<evidence type="ECO:0000313" key="1">
    <source>
        <dbReference type="EMBL" id="CAF1375303.1"/>
    </source>
</evidence>
<protein>
    <submittedName>
        <fullName evidence="1">Uncharacterized protein</fullName>
    </submittedName>
</protein>
<proteinExistence type="predicted"/>
<dbReference type="PANTHER" id="PTHR33861">
    <property type="entry name" value="PROTEIN CBG18333"/>
    <property type="match status" value="1"/>
</dbReference>
<dbReference type="GO" id="GO:0005634">
    <property type="term" value="C:nucleus"/>
    <property type="evidence" value="ECO:0007669"/>
    <property type="project" value="TreeGrafter"/>
</dbReference>
<reference evidence="1" key="1">
    <citation type="submission" date="2021-02" db="EMBL/GenBank/DDBJ databases">
        <authorList>
            <person name="Nowell W R."/>
        </authorList>
    </citation>
    <scope>NUCLEOTIDE SEQUENCE</scope>
</reference>
<dbReference type="EMBL" id="CAJNOR010003081">
    <property type="protein sequence ID" value="CAF1375303.1"/>
    <property type="molecule type" value="Genomic_DNA"/>
</dbReference>
<dbReference type="Pfam" id="PF15189">
    <property type="entry name" value="MEIOC"/>
    <property type="match status" value="1"/>
</dbReference>
<keyword evidence="2" id="KW-1185">Reference proteome</keyword>
<gene>
    <name evidence="1" type="ORF">XAT740_LOCUS32768</name>
</gene>
<accession>A0A815IZ04</accession>
<dbReference type="InterPro" id="IPR027963">
    <property type="entry name" value="MEIOC"/>
</dbReference>
<organism evidence="1 2">
    <name type="scientific">Adineta ricciae</name>
    <name type="common">Rotifer</name>
    <dbReference type="NCBI Taxonomy" id="249248"/>
    <lineage>
        <taxon>Eukaryota</taxon>
        <taxon>Metazoa</taxon>
        <taxon>Spiralia</taxon>
        <taxon>Gnathifera</taxon>
        <taxon>Rotifera</taxon>
        <taxon>Eurotatoria</taxon>
        <taxon>Bdelloidea</taxon>
        <taxon>Adinetida</taxon>
        <taxon>Adinetidae</taxon>
        <taxon>Adineta</taxon>
    </lineage>
</organism>
<comment type="caution">
    <text evidence="1">The sequence shown here is derived from an EMBL/GenBank/DDBJ whole genome shotgun (WGS) entry which is preliminary data.</text>
</comment>
<dbReference type="GO" id="GO:0048255">
    <property type="term" value="P:mRNA stabilization"/>
    <property type="evidence" value="ECO:0007669"/>
    <property type="project" value="TreeGrafter"/>
</dbReference>
<sequence>MLSSSLQASASTMIDDRVLRAYLQQNSTWSLDESGHIDHYDLLSSENENKFFNNSVHFPTEMRSANLNQMVSNIVEGSSEHQPHAILSTLMSQKDDQHMYRGKKYDCFLANYKPNLSIRHISDPPKDVRVLLRKGGHHSVNSLVQNIPLQKFRQMIGLQPSSGPLSLFERRNRHNNDCTNLNQQSSMASLYLNDTISMNDVNLPSPSALNQEMNYHRSNRRTGVANTLHIAIEKCYEQLNYIRDSYSETESKIGILILHKSSSFATDFSNITLSNNPSRVDRLIAEYYYEYNRIIHLHERIKENISLQDSEATRQTLDEWFIAINTVQHRRRQEINNATEKCRIAEARLSDEKNILQLAESLRVLRITTRKIRTILWYWLYWSTNTIDNRITLVGHHESQCNK</sequence>
<dbReference type="Proteomes" id="UP000663828">
    <property type="component" value="Unassembled WGS sequence"/>
</dbReference>
<name>A0A815IZ04_ADIRI</name>